<reference evidence="2 3" key="1">
    <citation type="journal article" date="2015" name="Biotechnol. Biofuels">
        <title>Enhanced degradation of softwood versus hardwood by the white-rot fungus Pycnoporus coccineus.</title>
        <authorList>
            <person name="Couturier M."/>
            <person name="Navarro D."/>
            <person name="Chevret D."/>
            <person name="Henrissat B."/>
            <person name="Piumi F."/>
            <person name="Ruiz-Duenas F.J."/>
            <person name="Martinez A.T."/>
            <person name="Grigoriev I.V."/>
            <person name="Riley R."/>
            <person name="Lipzen A."/>
            <person name="Berrin J.G."/>
            <person name="Master E.R."/>
            <person name="Rosso M.N."/>
        </authorList>
    </citation>
    <scope>NUCLEOTIDE SEQUENCE [LARGE SCALE GENOMIC DNA]</scope>
    <source>
        <strain evidence="2 3">BRFM310</strain>
    </source>
</reference>
<dbReference type="GO" id="GO:0005737">
    <property type="term" value="C:cytoplasm"/>
    <property type="evidence" value="ECO:0007669"/>
    <property type="project" value="TreeGrafter"/>
</dbReference>
<dbReference type="CDD" id="cd00570">
    <property type="entry name" value="GST_N_family"/>
    <property type="match status" value="1"/>
</dbReference>
<sequence length="244" mass="27365">MVQTGQITLYNNGNSPFGHRVEIALAQAKADYTLYTIDIADKPAWYTEKVNPVGKIPAITYGGPKTSPEDPSPESVKMNESLVILQFLADLFPEAGILPEDPVERAKARLFIAATDAPLFDAFRAFFFQCSEGVDQTLLKAFQTIQDRLPPTGFAIGEWSMADIATAPMLVRIRLLLKHDMGRYPAGEGRKLFEALQEPKFARLMKYIDDTEHWPSFRDTWDEAASVELWKKNPNLQRNTQAAA</sequence>
<dbReference type="SFLD" id="SFLDS00019">
    <property type="entry name" value="Glutathione_Transferase_(cytos"/>
    <property type="match status" value="1"/>
</dbReference>
<gene>
    <name evidence="2" type="ORF">PYCCODRAFT_1467651</name>
</gene>
<dbReference type="Proteomes" id="UP000193067">
    <property type="component" value="Unassembled WGS sequence"/>
</dbReference>
<evidence type="ECO:0000313" key="3">
    <source>
        <dbReference type="Proteomes" id="UP000193067"/>
    </source>
</evidence>
<dbReference type="GO" id="GO:0016740">
    <property type="term" value="F:transferase activity"/>
    <property type="evidence" value="ECO:0007669"/>
    <property type="project" value="UniProtKB-KW"/>
</dbReference>
<dbReference type="SUPFAM" id="SSF52833">
    <property type="entry name" value="Thioredoxin-like"/>
    <property type="match status" value="1"/>
</dbReference>
<dbReference type="STRING" id="1353009.A0A1Y2INC5"/>
<dbReference type="SFLD" id="SFLDG00358">
    <property type="entry name" value="Main_(cytGST)"/>
    <property type="match status" value="1"/>
</dbReference>
<dbReference type="PANTHER" id="PTHR43968:SF6">
    <property type="entry name" value="GLUTATHIONE S-TRANSFERASE OMEGA"/>
    <property type="match status" value="1"/>
</dbReference>
<dbReference type="SUPFAM" id="SSF47616">
    <property type="entry name" value="GST C-terminal domain-like"/>
    <property type="match status" value="1"/>
</dbReference>
<dbReference type="InterPro" id="IPR040079">
    <property type="entry name" value="Glutathione_S-Trfase"/>
</dbReference>
<dbReference type="AlphaFoldDB" id="A0A1Y2INC5"/>
<dbReference type="InterPro" id="IPR050983">
    <property type="entry name" value="GST_Omega/HSP26"/>
</dbReference>
<keyword evidence="2" id="KW-0808">Transferase</keyword>
<feature type="domain" description="GST N-terminal" evidence="1">
    <location>
        <begin position="5"/>
        <end position="96"/>
    </location>
</feature>
<evidence type="ECO:0000259" key="1">
    <source>
        <dbReference type="PROSITE" id="PS50404"/>
    </source>
</evidence>
<dbReference type="Pfam" id="PF13417">
    <property type="entry name" value="GST_N_3"/>
    <property type="match status" value="1"/>
</dbReference>
<dbReference type="InterPro" id="IPR036249">
    <property type="entry name" value="Thioredoxin-like_sf"/>
</dbReference>
<proteinExistence type="predicted"/>
<dbReference type="PROSITE" id="PS50404">
    <property type="entry name" value="GST_NTER"/>
    <property type="match status" value="1"/>
</dbReference>
<evidence type="ECO:0000313" key="2">
    <source>
        <dbReference type="EMBL" id="OSD02609.1"/>
    </source>
</evidence>
<dbReference type="EMBL" id="KZ084104">
    <property type="protein sequence ID" value="OSD02609.1"/>
    <property type="molecule type" value="Genomic_DNA"/>
</dbReference>
<dbReference type="InterPro" id="IPR004045">
    <property type="entry name" value="Glutathione_S-Trfase_N"/>
</dbReference>
<dbReference type="Gene3D" id="3.40.30.10">
    <property type="entry name" value="Glutaredoxin"/>
    <property type="match status" value="1"/>
</dbReference>
<name>A0A1Y2INC5_TRAC3</name>
<dbReference type="OrthoDB" id="202840at2759"/>
<organism evidence="2 3">
    <name type="scientific">Trametes coccinea (strain BRFM310)</name>
    <name type="common">Pycnoporus coccineus</name>
    <dbReference type="NCBI Taxonomy" id="1353009"/>
    <lineage>
        <taxon>Eukaryota</taxon>
        <taxon>Fungi</taxon>
        <taxon>Dikarya</taxon>
        <taxon>Basidiomycota</taxon>
        <taxon>Agaricomycotina</taxon>
        <taxon>Agaricomycetes</taxon>
        <taxon>Polyporales</taxon>
        <taxon>Polyporaceae</taxon>
        <taxon>Trametes</taxon>
    </lineage>
</organism>
<dbReference type="PANTHER" id="PTHR43968">
    <property type="match status" value="1"/>
</dbReference>
<protein>
    <submittedName>
        <fullName evidence="2">Glutathione transferase omega class</fullName>
    </submittedName>
</protein>
<accession>A0A1Y2INC5</accession>
<dbReference type="Gene3D" id="1.20.1050.10">
    <property type="match status" value="1"/>
</dbReference>
<keyword evidence="3" id="KW-1185">Reference proteome</keyword>
<dbReference type="InterPro" id="IPR036282">
    <property type="entry name" value="Glutathione-S-Trfase_C_sf"/>
</dbReference>